<feature type="transmembrane region" description="Helical" evidence="1">
    <location>
        <begin position="134"/>
        <end position="151"/>
    </location>
</feature>
<keyword evidence="1" id="KW-0812">Transmembrane</keyword>
<dbReference type="EMBL" id="HG322950">
    <property type="protein sequence ID" value="CDF82837.1"/>
    <property type="molecule type" value="Genomic_DNA"/>
</dbReference>
<dbReference type="PATRIC" id="fig|1301098.3.peg.1467"/>
<dbReference type="Pfam" id="PF05425">
    <property type="entry name" value="CopD"/>
    <property type="match status" value="1"/>
</dbReference>
<protein>
    <recommendedName>
        <fullName evidence="2">Copper resistance protein D domain-containing protein</fullName>
    </recommendedName>
</protein>
<name>A0A024HEA2_PSEKB</name>
<dbReference type="InterPro" id="IPR008457">
    <property type="entry name" value="Cu-R_CopD_dom"/>
</dbReference>
<evidence type="ECO:0000313" key="3">
    <source>
        <dbReference type="EMBL" id="CDF82837.1"/>
    </source>
</evidence>
<feature type="transmembrane region" description="Helical" evidence="1">
    <location>
        <begin position="49"/>
        <end position="72"/>
    </location>
</feature>
<dbReference type="KEGG" id="pkc:PKB_1475"/>
<gene>
    <name evidence="3" type="ORF">PKB_1475</name>
</gene>
<dbReference type="AlphaFoldDB" id="A0A024HEA2"/>
<feature type="transmembrane region" description="Helical" evidence="1">
    <location>
        <begin position="84"/>
        <end position="103"/>
    </location>
</feature>
<organism evidence="3 4">
    <name type="scientific">Pseudomonas knackmussii (strain DSM 6978 / CCUG 54928 / LMG 23759 / B13)</name>
    <dbReference type="NCBI Taxonomy" id="1301098"/>
    <lineage>
        <taxon>Bacteria</taxon>
        <taxon>Pseudomonadati</taxon>
        <taxon>Pseudomonadota</taxon>
        <taxon>Gammaproteobacteria</taxon>
        <taxon>Pseudomonadales</taxon>
        <taxon>Pseudomonadaceae</taxon>
        <taxon>Pseudomonas</taxon>
    </lineage>
</organism>
<dbReference type="eggNOG" id="COG5615">
    <property type="taxonomic scope" value="Bacteria"/>
</dbReference>
<dbReference type="STRING" id="1301098.PKB_1475"/>
<dbReference type="GO" id="GO:0016020">
    <property type="term" value="C:membrane"/>
    <property type="evidence" value="ECO:0007669"/>
    <property type="project" value="InterPro"/>
</dbReference>
<reference evidence="3 4" key="2">
    <citation type="submission" date="2014-05" db="EMBL/GenBank/DDBJ databases">
        <title>Genome sequence of the 3-chlorobenzoate degrading bacterium Pseudomonas knackmussii B13 shows multiple evidence for horizontal gene transfer.</title>
        <authorList>
            <person name="Miyazaki R."/>
            <person name="Bertelli C."/>
            <person name="Falquet L."/>
            <person name="Robinson-Rechavi M."/>
            <person name="Gharib W."/>
            <person name="Roy S."/>
            <person name="Van der Meer J.R."/>
        </authorList>
    </citation>
    <scope>NUCLEOTIDE SEQUENCE [LARGE SCALE GENOMIC DNA]</scope>
    <source>
        <strain evidence="3 4">B13</strain>
    </source>
</reference>
<evidence type="ECO:0000259" key="2">
    <source>
        <dbReference type="Pfam" id="PF05425"/>
    </source>
</evidence>
<evidence type="ECO:0000313" key="4">
    <source>
        <dbReference type="Proteomes" id="UP000025241"/>
    </source>
</evidence>
<dbReference type="Proteomes" id="UP000025241">
    <property type="component" value="Chromosome I"/>
</dbReference>
<reference evidence="3 4" key="1">
    <citation type="submission" date="2013-03" db="EMBL/GenBank/DDBJ databases">
        <authorList>
            <person name="Linke B."/>
        </authorList>
    </citation>
    <scope>NUCLEOTIDE SEQUENCE [LARGE SCALE GENOMIC DNA]</scope>
    <source>
        <strain evidence="3 4">B13</strain>
    </source>
</reference>
<keyword evidence="1" id="KW-0472">Membrane</keyword>
<keyword evidence="1" id="KW-1133">Transmembrane helix</keyword>
<dbReference type="OrthoDB" id="8419862at2"/>
<feature type="transmembrane region" description="Helical" evidence="1">
    <location>
        <begin position="6"/>
        <end position="29"/>
    </location>
</feature>
<keyword evidence="4" id="KW-1185">Reference proteome</keyword>
<proteinExistence type="predicted"/>
<dbReference type="RefSeq" id="WP_043250326.1">
    <property type="nucleotide sequence ID" value="NZ_HG322950.1"/>
</dbReference>
<sequence length="154" mass="16868">MTAFAPVYALHVLAALVWVGGMFFAWMILRPAAVTALEAPARLKLWSEVFRRFFVWVWAAVVVLPVTGIGMLQLSFNGVAGAPRYVQVMMGLYVAMLALFLRVQALQLPELRRAIEASDWPAGGAVLGRIRRTVGSNLLLGLALVAIVAARPHW</sequence>
<evidence type="ECO:0000256" key="1">
    <source>
        <dbReference type="SAM" id="Phobius"/>
    </source>
</evidence>
<feature type="domain" description="Copper resistance protein D" evidence="2">
    <location>
        <begin position="48"/>
        <end position="150"/>
    </location>
</feature>
<dbReference type="HOGENOM" id="CLU_106186_1_0_6"/>
<accession>A0A024HEA2</accession>